<protein>
    <recommendedName>
        <fullName evidence="3">Transposase</fullName>
    </recommendedName>
</protein>
<dbReference type="Proteomes" id="UP000016487">
    <property type="component" value="Unassembled WGS sequence"/>
</dbReference>
<sequence>MAIARKRKVSLSDTKYYHCISRCVRRAFLCGKDTFTGQSYEHRRQWVEDKLLALTKVFCIDVCAYAVMSNQQNIGNVLQQR</sequence>
<dbReference type="EMBL" id="AHBZ03000027">
    <property type="protein sequence ID" value="KAF7765036.1"/>
    <property type="molecule type" value="Genomic_DNA"/>
</dbReference>
<evidence type="ECO:0000313" key="2">
    <source>
        <dbReference type="Proteomes" id="UP000016487"/>
    </source>
</evidence>
<evidence type="ECO:0008006" key="3">
    <source>
        <dbReference type="Google" id="ProtNLM"/>
    </source>
</evidence>
<evidence type="ECO:0000313" key="1">
    <source>
        <dbReference type="EMBL" id="KAF7765036.1"/>
    </source>
</evidence>
<organism evidence="1 2">
    <name type="scientific">Pseudoalteromonas citrea</name>
    <dbReference type="NCBI Taxonomy" id="43655"/>
    <lineage>
        <taxon>Bacteria</taxon>
        <taxon>Pseudomonadati</taxon>
        <taxon>Pseudomonadota</taxon>
        <taxon>Gammaproteobacteria</taxon>
        <taxon>Alteromonadales</taxon>
        <taxon>Pseudoalteromonadaceae</taxon>
        <taxon>Pseudoalteromonas</taxon>
    </lineage>
</organism>
<comment type="caution">
    <text evidence="1">The sequence shown here is derived from an EMBL/GenBank/DDBJ whole genome shotgun (WGS) entry which is preliminary data.</text>
</comment>
<accession>A0AAD4AFI8</accession>
<proteinExistence type="predicted"/>
<reference evidence="1" key="2">
    <citation type="submission" date="2015-03" db="EMBL/GenBank/DDBJ databases">
        <title>Genome sequence of Pseudoalteromonas citrea.</title>
        <authorList>
            <person name="Xie B.-B."/>
            <person name="Rong J.-C."/>
            <person name="Qin Q.-L."/>
            <person name="Zhang Y.-Z."/>
        </authorList>
    </citation>
    <scope>NUCLEOTIDE SEQUENCE</scope>
    <source>
        <strain evidence="1">DSM 8771</strain>
    </source>
</reference>
<reference evidence="1" key="1">
    <citation type="journal article" date="2012" name="J. Bacteriol.">
        <title>Genome sequences of type strains of seven species of the marine bacterium Pseudoalteromonas.</title>
        <authorList>
            <person name="Xie B.B."/>
            <person name="Shu Y.L."/>
            <person name="Qin Q.L."/>
            <person name="Rong J.C."/>
            <person name="Zhang X.Y."/>
            <person name="Chen X.L."/>
            <person name="Shi M."/>
            <person name="He H.L."/>
            <person name="Zhou B.C."/>
            <person name="Zhang Y.Z."/>
        </authorList>
    </citation>
    <scope>NUCLEOTIDE SEQUENCE</scope>
    <source>
        <strain evidence="1">DSM 8771</strain>
    </source>
</reference>
<dbReference type="PANTHER" id="PTHR34322:SF2">
    <property type="entry name" value="TRANSPOSASE IS200-LIKE DOMAIN-CONTAINING PROTEIN"/>
    <property type="match status" value="1"/>
</dbReference>
<gene>
    <name evidence="1" type="ORF">PCIT_b1168</name>
</gene>
<dbReference type="PANTHER" id="PTHR34322">
    <property type="entry name" value="TRANSPOSASE, Y1_TNP DOMAIN-CONTAINING"/>
    <property type="match status" value="1"/>
</dbReference>
<dbReference type="AlphaFoldDB" id="A0AAD4AFI8"/>
<name>A0AAD4AFI8_9GAMM</name>